<dbReference type="EMBL" id="SEOQ01000549">
    <property type="protein sequence ID" value="TFY60689.1"/>
    <property type="molecule type" value="Genomic_DNA"/>
</dbReference>
<protein>
    <recommendedName>
        <fullName evidence="3">Peptidase A1 domain-containing protein</fullName>
    </recommendedName>
</protein>
<feature type="region of interest" description="Disordered" evidence="2">
    <location>
        <begin position="214"/>
        <end position="236"/>
    </location>
</feature>
<dbReference type="Gene3D" id="2.40.70.10">
    <property type="entry name" value="Acid Proteases"/>
    <property type="match status" value="2"/>
</dbReference>
<dbReference type="GO" id="GO:0004190">
    <property type="term" value="F:aspartic-type endopeptidase activity"/>
    <property type="evidence" value="ECO:0007669"/>
    <property type="project" value="InterPro"/>
</dbReference>
<organism evidence="4 5">
    <name type="scientific">Dentipellis fragilis</name>
    <dbReference type="NCBI Taxonomy" id="205917"/>
    <lineage>
        <taxon>Eukaryota</taxon>
        <taxon>Fungi</taxon>
        <taxon>Dikarya</taxon>
        <taxon>Basidiomycota</taxon>
        <taxon>Agaricomycotina</taxon>
        <taxon>Agaricomycetes</taxon>
        <taxon>Russulales</taxon>
        <taxon>Hericiaceae</taxon>
        <taxon>Dentipellis</taxon>
    </lineage>
</organism>
<evidence type="ECO:0000313" key="5">
    <source>
        <dbReference type="Proteomes" id="UP000298327"/>
    </source>
</evidence>
<feature type="domain" description="Peptidase A1" evidence="3">
    <location>
        <begin position="1"/>
        <end position="320"/>
    </location>
</feature>
<dbReference type="GO" id="GO:0006508">
    <property type="term" value="P:proteolysis"/>
    <property type="evidence" value="ECO:0007669"/>
    <property type="project" value="InterPro"/>
</dbReference>
<gene>
    <name evidence="4" type="ORF">EVG20_g7333</name>
</gene>
<dbReference type="InterPro" id="IPR001461">
    <property type="entry name" value="Aspartic_peptidase_A1"/>
</dbReference>
<accession>A0A4Y9YIB9</accession>
<evidence type="ECO:0000313" key="4">
    <source>
        <dbReference type="EMBL" id="TFY60689.1"/>
    </source>
</evidence>
<evidence type="ECO:0000256" key="2">
    <source>
        <dbReference type="SAM" id="MobiDB-lite"/>
    </source>
</evidence>
<dbReference type="Proteomes" id="UP000298327">
    <property type="component" value="Unassembled WGS sequence"/>
</dbReference>
<dbReference type="PANTHER" id="PTHR47966:SF51">
    <property type="entry name" value="BETA-SITE APP-CLEAVING ENZYME, ISOFORM A-RELATED"/>
    <property type="match status" value="1"/>
</dbReference>
<feature type="compositionally biased region" description="Pro residues" evidence="2">
    <location>
        <begin position="224"/>
        <end position="236"/>
    </location>
</feature>
<dbReference type="InterPro" id="IPR021109">
    <property type="entry name" value="Peptidase_aspartic_dom_sf"/>
</dbReference>
<dbReference type="SUPFAM" id="SSF50630">
    <property type="entry name" value="Acid proteases"/>
    <property type="match status" value="1"/>
</dbReference>
<comment type="caution">
    <text evidence="4">The sequence shown here is derived from an EMBL/GenBank/DDBJ whole genome shotgun (WGS) entry which is preliminary data.</text>
</comment>
<name>A0A4Y9YIB9_9AGAM</name>
<sequence length="323" mass="35132">MLNIGNNRVHFVWSSTPAPQTFGCTHRVARPWYAFMPAIHARDIPTESCVFQGSKNGLRVTTDALVSQGDDDELEETVSYANGVTITVDAVAQSVNFGGVFVNVPLGAASEVSASVTTNPMEGILGFGLSNSRRLSIPPIIDVLASTHVIPQRVTGWRLARNSAASRAQGGEITLGGVNTGSFVDGTMRIVRNIGRARKSSKCPIPTQAEYTPTSLAQMRYRHPPPTDPSQRPQPPRWVVPCNNQVELSLFIGGVFWGIDPRDIVGPFVSMVPSQFGPIAYCFSNIQEDPSRQNEWLVGSTFLKNVYLRLDYTANTIGIAQLT</sequence>
<reference evidence="4 5" key="1">
    <citation type="submission" date="2019-02" db="EMBL/GenBank/DDBJ databases">
        <title>Genome sequencing of the rare red list fungi Dentipellis fragilis.</title>
        <authorList>
            <person name="Buettner E."/>
            <person name="Kellner H."/>
        </authorList>
    </citation>
    <scope>NUCLEOTIDE SEQUENCE [LARGE SCALE GENOMIC DNA]</scope>
    <source>
        <strain evidence="4 5">DSM 105465</strain>
    </source>
</reference>
<keyword evidence="5" id="KW-1185">Reference proteome</keyword>
<evidence type="ECO:0000256" key="1">
    <source>
        <dbReference type="ARBA" id="ARBA00007447"/>
    </source>
</evidence>
<dbReference type="PROSITE" id="PS51767">
    <property type="entry name" value="PEPTIDASE_A1"/>
    <property type="match status" value="1"/>
</dbReference>
<dbReference type="InterPro" id="IPR034164">
    <property type="entry name" value="Pepsin-like_dom"/>
</dbReference>
<dbReference type="PANTHER" id="PTHR47966">
    <property type="entry name" value="BETA-SITE APP-CLEAVING ENZYME, ISOFORM A-RELATED"/>
    <property type="match status" value="1"/>
</dbReference>
<comment type="similarity">
    <text evidence="1">Belongs to the peptidase A1 family.</text>
</comment>
<dbReference type="OrthoDB" id="771136at2759"/>
<dbReference type="InterPro" id="IPR033121">
    <property type="entry name" value="PEPTIDASE_A1"/>
</dbReference>
<evidence type="ECO:0000259" key="3">
    <source>
        <dbReference type="PROSITE" id="PS51767"/>
    </source>
</evidence>
<dbReference type="Pfam" id="PF00026">
    <property type="entry name" value="Asp"/>
    <property type="match status" value="2"/>
</dbReference>
<dbReference type="CDD" id="cd05471">
    <property type="entry name" value="pepsin_like"/>
    <property type="match status" value="1"/>
</dbReference>
<proteinExistence type="inferred from homology"/>
<dbReference type="AlphaFoldDB" id="A0A4Y9YIB9"/>